<dbReference type="Proteomes" id="UP000034069">
    <property type="component" value="Unassembled WGS sequence"/>
</dbReference>
<dbReference type="PANTHER" id="PTHR43861:SF1">
    <property type="entry name" value="TRANS-ACONITATE 2-METHYLTRANSFERASE"/>
    <property type="match status" value="1"/>
</dbReference>
<dbReference type="EMBL" id="LCHN01000032">
    <property type="protein sequence ID" value="KKT34643.1"/>
    <property type="molecule type" value="Genomic_DNA"/>
</dbReference>
<protein>
    <recommendedName>
        <fullName evidence="1">Methyltransferase type 11 domain-containing protein</fullName>
    </recommendedName>
</protein>
<dbReference type="SUPFAM" id="SSF53335">
    <property type="entry name" value="S-adenosyl-L-methionine-dependent methyltransferases"/>
    <property type="match status" value="1"/>
</dbReference>
<dbReference type="InterPro" id="IPR029063">
    <property type="entry name" value="SAM-dependent_MTases_sf"/>
</dbReference>
<dbReference type="Pfam" id="PF08241">
    <property type="entry name" value="Methyltransf_11"/>
    <property type="match status" value="1"/>
</dbReference>
<dbReference type="AlphaFoldDB" id="A0A0G1GJW9"/>
<dbReference type="GO" id="GO:0008757">
    <property type="term" value="F:S-adenosylmethionine-dependent methyltransferase activity"/>
    <property type="evidence" value="ECO:0007669"/>
    <property type="project" value="InterPro"/>
</dbReference>
<feature type="domain" description="Methyltransferase type 11" evidence="1">
    <location>
        <begin position="47"/>
        <end position="137"/>
    </location>
</feature>
<dbReference type="CDD" id="cd02440">
    <property type="entry name" value="AdoMet_MTases"/>
    <property type="match status" value="1"/>
</dbReference>
<reference evidence="2 3" key="1">
    <citation type="journal article" date="2015" name="Nature">
        <title>rRNA introns, odd ribosomes, and small enigmatic genomes across a large radiation of phyla.</title>
        <authorList>
            <person name="Brown C.T."/>
            <person name="Hug L.A."/>
            <person name="Thomas B.C."/>
            <person name="Sharon I."/>
            <person name="Castelle C.J."/>
            <person name="Singh A."/>
            <person name="Wilkins M.J."/>
            <person name="Williams K.H."/>
            <person name="Banfield J.F."/>
        </authorList>
    </citation>
    <scope>NUCLEOTIDE SEQUENCE [LARGE SCALE GENOMIC DNA]</scope>
</reference>
<name>A0A0G1GJW9_9BACT</name>
<proteinExistence type="predicted"/>
<dbReference type="PANTHER" id="PTHR43861">
    <property type="entry name" value="TRANS-ACONITATE 2-METHYLTRANSFERASE-RELATED"/>
    <property type="match status" value="1"/>
</dbReference>
<evidence type="ECO:0000259" key="1">
    <source>
        <dbReference type="Pfam" id="PF08241"/>
    </source>
</evidence>
<evidence type="ECO:0000313" key="3">
    <source>
        <dbReference type="Proteomes" id="UP000034069"/>
    </source>
</evidence>
<accession>A0A0G1GJW9</accession>
<sequence length="217" mass="24657">MLRVEQALTELGAKPSMSEESGLSLIRPTDLSIFCPGISSGGFAEIRIALENPARKVVATTIDTKGLANAQENIMELGLNEAIDSRLEDLRNEFPYGESNFDFIYARLVLHYLSTSELDSVLQNFRHSLKPGGQLFIVVRSVKNIEGKDYPYDPETKFTQEPWGQRYFHTPESIVNHLSQAGFEVDYVKEYQEQLYSDFMRTKIVPVHDHVIELLAR</sequence>
<dbReference type="Gene3D" id="3.40.50.150">
    <property type="entry name" value="Vaccinia Virus protein VP39"/>
    <property type="match status" value="1"/>
</dbReference>
<evidence type="ECO:0000313" key="2">
    <source>
        <dbReference type="EMBL" id="KKT34643.1"/>
    </source>
</evidence>
<organism evidence="2 3">
    <name type="scientific">Candidatus Collierbacteria bacterium GW2011_GWA1_44_12</name>
    <dbReference type="NCBI Taxonomy" id="1618376"/>
    <lineage>
        <taxon>Bacteria</taxon>
        <taxon>Candidatus Collieribacteriota</taxon>
    </lineage>
</organism>
<gene>
    <name evidence="2" type="ORF">UW23_C0032G0005</name>
</gene>
<comment type="caution">
    <text evidence="2">The sequence shown here is derived from an EMBL/GenBank/DDBJ whole genome shotgun (WGS) entry which is preliminary data.</text>
</comment>
<dbReference type="InterPro" id="IPR013216">
    <property type="entry name" value="Methyltransf_11"/>
</dbReference>